<evidence type="ECO:0008006" key="6">
    <source>
        <dbReference type="Google" id="ProtNLM"/>
    </source>
</evidence>
<dbReference type="SUPFAM" id="SSF47090">
    <property type="entry name" value="PGBD-like"/>
    <property type="match status" value="2"/>
</dbReference>
<dbReference type="Gene3D" id="1.10.101.10">
    <property type="entry name" value="PGBD-like superfamily/PGBD"/>
    <property type="match status" value="2"/>
</dbReference>
<evidence type="ECO:0000259" key="3">
    <source>
        <dbReference type="Pfam" id="PF01551"/>
    </source>
</evidence>
<evidence type="ECO:0000259" key="2">
    <source>
        <dbReference type="Pfam" id="PF01471"/>
    </source>
</evidence>
<comment type="caution">
    <text evidence="4">The sequence shown here is derived from an EMBL/GenBank/DDBJ whole genome shotgun (WGS) entry which is preliminary data.</text>
</comment>
<dbReference type="InterPro" id="IPR036366">
    <property type="entry name" value="PGBDSf"/>
</dbReference>
<dbReference type="Proteomes" id="UP000654947">
    <property type="component" value="Unassembled WGS sequence"/>
</dbReference>
<dbReference type="InterPro" id="IPR002477">
    <property type="entry name" value="Peptidoglycan-bd-like"/>
</dbReference>
<evidence type="ECO:0000313" key="5">
    <source>
        <dbReference type="Proteomes" id="UP000654947"/>
    </source>
</evidence>
<feature type="region of interest" description="Disordered" evidence="1">
    <location>
        <begin position="1"/>
        <end position="22"/>
    </location>
</feature>
<keyword evidence="5" id="KW-1185">Reference proteome</keyword>
<dbReference type="Pfam" id="PF01551">
    <property type="entry name" value="Peptidase_M23"/>
    <property type="match status" value="1"/>
</dbReference>
<protein>
    <recommendedName>
        <fullName evidence="6">Metalloendopeptidase</fullName>
    </recommendedName>
</protein>
<dbReference type="RefSeq" id="WP_017577549.1">
    <property type="nucleotide sequence ID" value="NZ_BMXL01000033.1"/>
</dbReference>
<evidence type="ECO:0000313" key="4">
    <source>
        <dbReference type="EMBL" id="GHD35344.1"/>
    </source>
</evidence>
<dbReference type="PANTHER" id="PTHR21666">
    <property type="entry name" value="PEPTIDASE-RELATED"/>
    <property type="match status" value="1"/>
</dbReference>
<dbReference type="AlphaFoldDB" id="A0A919CL36"/>
<dbReference type="PANTHER" id="PTHR21666:SF270">
    <property type="entry name" value="MUREIN HYDROLASE ACTIVATOR ENVC"/>
    <property type="match status" value="1"/>
</dbReference>
<sequence length="327" mass="33772">MPPADSNGSNRHHDGSPSPWSRRTFFGIGAGATAAVAGLAGTTPAYAAGTAAMNGDWCNPALGYFPTGGHYGAPRGNYGHEGQDVTNNIGTGVYAAAAGTVIRRSWGGGLAGRTGEALVISHGNNVYSFYGHLSAYHVGLDASVSAGQLIADMGATGNVTGPHLHFETHTGGLSSTGTSTDPVPFMNGRGVDLGGGWPRIDPESNGERVKSIQHLMNQRGADLEIDGYYGPVSVDVVQEFQSDQGLVVDGQVGPETWPEIVYGLDTGSSDGSHVRGLQEAMNKRSAGVLVDGNFGPVMDGAVRDYQSLNQLVVDGYAGPVTWQALVG</sequence>
<dbReference type="InterPro" id="IPR050570">
    <property type="entry name" value="Cell_wall_metabolism_enzyme"/>
</dbReference>
<accession>A0A919CL36</accession>
<dbReference type="InterPro" id="IPR016047">
    <property type="entry name" value="M23ase_b-sheet_dom"/>
</dbReference>
<gene>
    <name evidence="4" type="ORF">GCM10007147_41740</name>
</gene>
<dbReference type="Gene3D" id="2.70.70.10">
    <property type="entry name" value="Glucose Permease (Domain IIA)"/>
    <property type="match status" value="1"/>
</dbReference>
<name>A0A919CL36_9ACTN</name>
<dbReference type="GO" id="GO:0004222">
    <property type="term" value="F:metalloendopeptidase activity"/>
    <property type="evidence" value="ECO:0007669"/>
    <property type="project" value="TreeGrafter"/>
</dbReference>
<dbReference type="SUPFAM" id="SSF51261">
    <property type="entry name" value="Duplicated hybrid motif"/>
    <property type="match status" value="1"/>
</dbReference>
<dbReference type="Pfam" id="PF01471">
    <property type="entry name" value="PG_binding_1"/>
    <property type="match status" value="2"/>
</dbReference>
<feature type="domain" description="M23ase beta-sheet core" evidence="3">
    <location>
        <begin position="79"/>
        <end position="172"/>
    </location>
</feature>
<evidence type="ECO:0000256" key="1">
    <source>
        <dbReference type="SAM" id="MobiDB-lite"/>
    </source>
</evidence>
<feature type="domain" description="Peptidoglycan binding-like" evidence="2">
    <location>
        <begin position="272"/>
        <end position="325"/>
    </location>
</feature>
<dbReference type="PROSITE" id="PS51318">
    <property type="entry name" value="TAT"/>
    <property type="match status" value="1"/>
</dbReference>
<dbReference type="EMBL" id="BMXL01000033">
    <property type="protein sequence ID" value="GHD35344.1"/>
    <property type="molecule type" value="Genomic_DNA"/>
</dbReference>
<dbReference type="CDD" id="cd12797">
    <property type="entry name" value="M23_peptidase"/>
    <property type="match status" value="1"/>
</dbReference>
<dbReference type="InterPro" id="IPR006311">
    <property type="entry name" value="TAT_signal"/>
</dbReference>
<feature type="domain" description="Peptidoglycan binding-like" evidence="2">
    <location>
        <begin position="205"/>
        <end position="257"/>
    </location>
</feature>
<proteinExistence type="predicted"/>
<organism evidence="4 5">
    <name type="scientific">Nocardiopsis kunsanensis</name>
    <dbReference type="NCBI Taxonomy" id="141693"/>
    <lineage>
        <taxon>Bacteria</taxon>
        <taxon>Bacillati</taxon>
        <taxon>Actinomycetota</taxon>
        <taxon>Actinomycetes</taxon>
        <taxon>Streptosporangiales</taxon>
        <taxon>Nocardiopsidaceae</taxon>
        <taxon>Nocardiopsis</taxon>
    </lineage>
</organism>
<dbReference type="InterPro" id="IPR036365">
    <property type="entry name" value="PGBD-like_sf"/>
</dbReference>
<reference evidence="4 5" key="1">
    <citation type="journal article" date="2014" name="Int. J. Syst. Evol. Microbiol.">
        <title>Complete genome sequence of Corynebacterium casei LMG S-19264T (=DSM 44701T), isolated from a smear-ripened cheese.</title>
        <authorList>
            <consortium name="US DOE Joint Genome Institute (JGI-PGF)"/>
            <person name="Walter F."/>
            <person name="Albersmeier A."/>
            <person name="Kalinowski J."/>
            <person name="Ruckert C."/>
        </authorList>
    </citation>
    <scope>NUCLEOTIDE SEQUENCE [LARGE SCALE GENOMIC DNA]</scope>
    <source>
        <strain evidence="4 5">KCTC 19473</strain>
    </source>
</reference>
<dbReference type="InterPro" id="IPR011055">
    <property type="entry name" value="Dup_hybrid_motif"/>
</dbReference>